<sequence length="212" mass="22874">MKLWSDSFKDGGAIPAEFAFAEQDAATHIRLSANRNPHLAWDDVPAGTESLLLVCIDGDVPTIGTDVNQEGKTLPASMPRADFYHWALADIPATQTSIAAGQLADGVVAKGKAGPDADLGGAPVRQGVNDYTGWFAADAQMVGDYYGYDGPCPPWNDERMHHYVFRLYALDVPRLPLEGRFTGPQALDAIRGHILDEAQYIGTYTLNPAVSQ</sequence>
<evidence type="ECO:0000313" key="2">
    <source>
        <dbReference type="Proteomes" id="UP000446768"/>
    </source>
</evidence>
<dbReference type="InterPro" id="IPR008914">
    <property type="entry name" value="PEBP"/>
</dbReference>
<dbReference type="AlphaFoldDB" id="A0A7X2INE0"/>
<dbReference type="PANTHER" id="PTHR30289">
    <property type="entry name" value="UNCHARACTERIZED PROTEIN YBCL-RELATED"/>
    <property type="match status" value="1"/>
</dbReference>
<dbReference type="RefSeq" id="WP_154375532.1">
    <property type="nucleotide sequence ID" value="NZ_WKJJ01000009.1"/>
</dbReference>
<accession>A0A7X2INE0</accession>
<evidence type="ECO:0000313" key="1">
    <source>
        <dbReference type="EMBL" id="MRV73206.1"/>
    </source>
</evidence>
<dbReference type="EMBL" id="WKJJ01000009">
    <property type="protein sequence ID" value="MRV73206.1"/>
    <property type="molecule type" value="Genomic_DNA"/>
</dbReference>
<name>A0A7X2INE0_9BURK</name>
<dbReference type="CDD" id="cd00865">
    <property type="entry name" value="PEBP_bact_arch"/>
    <property type="match status" value="1"/>
</dbReference>
<gene>
    <name evidence="1" type="ORF">GJ700_15960</name>
</gene>
<reference evidence="1 2" key="1">
    <citation type="submission" date="2019-11" db="EMBL/GenBank/DDBJ databases">
        <title>Novel species isolated from a subtropical stream in China.</title>
        <authorList>
            <person name="Lu H."/>
        </authorList>
    </citation>
    <scope>NUCLEOTIDE SEQUENCE [LARGE SCALE GENOMIC DNA]</scope>
    <source>
        <strain evidence="1 2">FT92W</strain>
    </source>
</reference>
<keyword evidence="2" id="KW-1185">Reference proteome</keyword>
<dbReference type="Proteomes" id="UP000446768">
    <property type="component" value="Unassembled WGS sequence"/>
</dbReference>
<dbReference type="InterPro" id="IPR036610">
    <property type="entry name" value="PEBP-like_sf"/>
</dbReference>
<dbReference type="Pfam" id="PF01161">
    <property type="entry name" value="PBP"/>
    <property type="match status" value="1"/>
</dbReference>
<comment type="caution">
    <text evidence="1">The sequence shown here is derived from an EMBL/GenBank/DDBJ whole genome shotgun (WGS) entry which is preliminary data.</text>
</comment>
<dbReference type="SUPFAM" id="SSF49777">
    <property type="entry name" value="PEBP-like"/>
    <property type="match status" value="1"/>
</dbReference>
<dbReference type="PANTHER" id="PTHR30289:SF1">
    <property type="entry name" value="PEBP (PHOSPHATIDYLETHANOLAMINE-BINDING PROTEIN) FAMILY PROTEIN"/>
    <property type="match status" value="1"/>
</dbReference>
<dbReference type="Gene3D" id="3.90.280.10">
    <property type="entry name" value="PEBP-like"/>
    <property type="match status" value="1"/>
</dbReference>
<organism evidence="1 2">
    <name type="scientific">Pseudoduganella rivuli</name>
    <dbReference type="NCBI Taxonomy" id="2666085"/>
    <lineage>
        <taxon>Bacteria</taxon>
        <taxon>Pseudomonadati</taxon>
        <taxon>Pseudomonadota</taxon>
        <taxon>Betaproteobacteria</taxon>
        <taxon>Burkholderiales</taxon>
        <taxon>Oxalobacteraceae</taxon>
        <taxon>Telluria group</taxon>
        <taxon>Pseudoduganella</taxon>
    </lineage>
</organism>
<dbReference type="InterPro" id="IPR005247">
    <property type="entry name" value="YbhB_YbcL/LppC-like"/>
</dbReference>
<protein>
    <submittedName>
        <fullName evidence="1">YbhB/YbcL family Raf kinase inhibitor-like protein</fullName>
    </submittedName>
</protein>
<proteinExistence type="predicted"/>
<dbReference type="NCBIfam" id="TIGR00481">
    <property type="entry name" value="YbhB/YbcL family Raf kinase inhibitor-like protein"/>
    <property type="match status" value="1"/>
</dbReference>